<dbReference type="SMART" id="SM00829">
    <property type="entry name" value="PKS_ER"/>
    <property type="match status" value="1"/>
</dbReference>
<keyword evidence="4" id="KW-1185">Reference proteome</keyword>
<dbReference type="OrthoDB" id="329835at2759"/>
<dbReference type="InterPro" id="IPR011032">
    <property type="entry name" value="GroES-like_sf"/>
</dbReference>
<protein>
    <submittedName>
        <fullName evidence="3">KR-domain-containing protein</fullName>
    </submittedName>
</protein>
<dbReference type="SUPFAM" id="SSF51735">
    <property type="entry name" value="NAD(P)-binding Rossmann-fold domains"/>
    <property type="match status" value="2"/>
</dbReference>
<dbReference type="GO" id="GO:0016491">
    <property type="term" value="F:oxidoreductase activity"/>
    <property type="evidence" value="ECO:0007669"/>
    <property type="project" value="InterPro"/>
</dbReference>
<evidence type="ECO:0000259" key="2">
    <source>
        <dbReference type="SMART" id="SM00829"/>
    </source>
</evidence>
<evidence type="ECO:0000313" key="4">
    <source>
        <dbReference type="Proteomes" id="UP000800200"/>
    </source>
</evidence>
<dbReference type="GO" id="GO:0004312">
    <property type="term" value="F:fatty acid synthase activity"/>
    <property type="evidence" value="ECO:0007669"/>
    <property type="project" value="TreeGrafter"/>
</dbReference>
<dbReference type="GO" id="GO:0044550">
    <property type="term" value="P:secondary metabolite biosynthetic process"/>
    <property type="evidence" value="ECO:0007669"/>
    <property type="project" value="TreeGrafter"/>
</dbReference>
<dbReference type="InterPro" id="IPR036291">
    <property type="entry name" value="NAD(P)-bd_dom_sf"/>
</dbReference>
<dbReference type="InterPro" id="IPR050091">
    <property type="entry name" value="PKS_NRPS_Biosynth_Enz"/>
</dbReference>
<accession>A0A6A6ENS0</accession>
<name>A0A6A6ENS0_9PEZI</name>
<evidence type="ECO:0000259" key="1">
    <source>
        <dbReference type="SMART" id="SM00822"/>
    </source>
</evidence>
<reference evidence="3" key="1">
    <citation type="journal article" date="2020" name="Stud. Mycol.">
        <title>101 Dothideomycetes genomes: a test case for predicting lifestyles and emergence of pathogens.</title>
        <authorList>
            <person name="Haridas S."/>
            <person name="Albert R."/>
            <person name="Binder M."/>
            <person name="Bloem J."/>
            <person name="Labutti K."/>
            <person name="Salamov A."/>
            <person name="Andreopoulos B."/>
            <person name="Baker S."/>
            <person name="Barry K."/>
            <person name="Bills G."/>
            <person name="Bluhm B."/>
            <person name="Cannon C."/>
            <person name="Castanera R."/>
            <person name="Culley D."/>
            <person name="Daum C."/>
            <person name="Ezra D."/>
            <person name="Gonzalez J."/>
            <person name="Henrissat B."/>
            <person name="Kuo A."/>
            <person name="Liang C."/>
            <person name="Lipzen A."/>
            <person name="Lutzoni F."/>
            <person name="Magnuson J."/>
            <person name="Mondo S."/>
            <person name="Nolan M."/>
            <person name="Ohm R."/>
            <person name="Pangilinan J."/>
            <person name="Park H.-J."/>
            <person name="Ramirez L."/>
            <person name="Alfaro M."/>
            <person name="Sun H."/>
            <person name="Tritt A."/>
            <person name="Yoshinaga Y."/>
            <person name="Zwiers L.-H."/>
            <person name="Turgeon B."/>
            <person name="Goodwin S."/>
            <person name="Spatafora J."/>
            <person name="Crous P."/>
            <person name="Grigoriev I."/>
        </authorList>
    </citation>
    <scope>NUCLEOTIDE SEQUENCE</scope>
    <source>
        <strain evidence="3">CBS 207.26</strain>
    </source>
</reference>
<dbReference type="SUPFAM" id="SSF50129">
    <property type="entry name" value="GroES-like"/>
    <property type="match status" value="1"/>
</dbReference>
<dbReference type="InterPro" id="IPR057326">
    <property type="entry name" value="KR_dom"/>
</dbReference>
<dbReference type="Gene3D" id="3.90.180.10">
    <property type="entry name" value="Medium-chain alcohol dehydrogenases, catalytic domain"/>
    <property type="match status" value="1"/>
</dbReference>
<dbReference type="Gene3D" id="3.40.50.720">
    <property type="entry name" value="NAD(P)-binding Rossmann-like Domain"/>
    <property type="match status" value="1"/>
</dbReference>
<dbReference type="SMART" id="SM00822">
    <property type="entry name" value="PKS_KR"/>
    <property type="match status" value="1"/>
</dbReference>
<dbReference type="InterPro" id="IPR020843">
    <property type="entry name" value="ER"/>
</dbReference>
<sequence>MRVFKWEPVESTYHAQRHATYPTTLYAATQLMLAVLTKCGIVNIPTTIPTRISKAWISDIGFNCFDADNLLAYSRTDFTANSQQSVELAQLSFMSDTLTVLDVNPTQEMEAHHKQYMDWTRQTLVSHEKTLDPRVAEVCRSKDHLPEFIENETVLVLAQILKCLGDACRANDDYALPHMTTLMSRLGIFRMHKSDSGPMGQDSDSERLGVNVDSSKQEFELVSYDVVIAGNEPGGIALESAVTSETSREACEEDFRRQGPHVSSEKWNGLLQSTGFSGIDLEVPDFPNYEYNQSSIIVSTALELPPEPTPISPITVVVDSSQFHHTVVPTSILCILLHIIHVGDAVVPNFSPGDRVVACAIHAFRSYVRCQLQCAIPLPDNIPFVNANAVPVTYSTAHHAFVKLAQLRSGEAALIHLGAGATGQAAIQLAQIMGATVYATVNSPEKKKFLMGTSKLPIYQFDLNVSFFTFDASLVLMGRPDIFPRPITVYGTADTEKAFRHFQLGKLISKMVVEMRPDHILNVIVGTTAACELRKGATYVIAGGLGGLGRSVARWMVSRRAKNLLLLSRKGPVADEIIQLIEELKSNNVNVEAPACDIASAGAPLTVLDHCANTMRPIRGCVQGTMALRDNIFENMNFEDWQTSISPKVAGPWNLHYLLPWNLDFFLFLSSISAITGMASQANYAAGKFVHGRFGLPPRCKWSTSNYPESWMDGLRGHRFGEQDRRTTTRWDGMLHPIKTEEFLALLDYFCS</sequence>
<dbReference type="InterPro" id="IPR013968">
    <property type="entry name" value="PKS_KR"/>
</dbReference>
<organism evidence="3 4">
    <name type="scientific">Zopfia rhizophila CBS 207.26</name>
    <dbReference type="NCBI Taxonomy" id="1314779"/>
    <lineage>
        <taxon>Eukaryota</taxon>
        <taxon>Fungi</taxon>
        <taxon>Dikarya</taxon>
        <taxon>Ascomycota</taxon>
        <taxon>Pezizomycotina</taxon>
        <taxon>Dothideomycetes</taxon>
        <taxon>Dothideomycetes incertae sedis</taxon>
        <taxon>Zopfiaceae</taxon>
        <taxon>Zopfia</taxon>
    </lineage>
</organism>
<dbReference type="GO" id="GO:0006633">
    <property type="term" value="P:fatty acid biosynthetic process"/>
    <property type="evidence" value="ECO:0007669"/>
    <property type="project" value="TreeGrafter"/>
</dbReference>
<proteinExistence type="predicted"/>
<dbReference type="EMBL" id="ML994617">
    <property type="protein sequence ID" value="KAF2191586.1"/>
    <property type="molecule type" value="Genomic_DNA"/>
</dbReference>
<dbReference type="Proteomes" id="UP000800200">
    <property type="component" value="Unassembled WGS sequence"/>
</dbReference>
<dbReference type="AlphaFoldDB" id="A0A6A6ENS0"/>
<dbReference type="PANTHER" id="PTHR43775">
    <property type="entry name" value="FATTY ACID SYNTHASE"/>
    <property type="match status" value="1"/>
</dbReference>
<feature type="domain" description="Enoyl reductase (ER)" evidence="2">
    <location>
        <begin position="299"/>
        <end position="513"/>
    </location>
</feature>
<feature type="domain" description="Ketoreductase" evidence="1">
    <location>
        <begin position="537"/>
        <end position="705"/>
    </location>
</feature>
<dbReference type="Pfam" id="PF08659">
    <property type="entry name" value="KR"/>
    <property type="match status" value="1"/>
</dbReference>
<dbReference type="CDD" id="cd05195">
    <property type="entry name" value="enoyl_red"/>
    <property type="match status" value="1"/>
</dbReference>
<evidence type="ECO:0000313" key="3">
    <source>
        <dbReference type="EMBL" id="KAF2191586.1"/>
    </source>
</evidence>
<dbReference type="PANTHER" id="PTHR43775:SF29">
    <property type="entry name" value="ASPERFURANONE POLYKETIDE SYNTHASE AFOG-RELATED"/>
    <property type="match status" value="1"/>
</dbReference>
<gene>
    <name evidence="3" type="ORF">K469DRAFT_697229</name>
</gene>